<dbReference type="AlphaFoldDB" id="A0A8J2Y919"/>
<dbReference type="NCBIfam" id="TIGR01469">
    <property type="entry name" value="cobA_cysG_Cterm"/>
    <property type="match status" value="1"/>
</dbReference>
<dbReference type="GO" id="GO:0004852">
    <property type="term" value="F:uroporphyrinogen-III synthase activity"/>
    <property type="evidence" value="ECO:0007669"/>
    <property type="project" value="InterPro"/>
</dbReference>
<gene>
    <name evidence="12" type="ORF">GCM10011571_13260</name>
</gene>
<dbReference type="InterPro" id="IPR000878">
    <property type="entry name" value="4pyrrol_Mease"/>
</dbReference>
<dbReference type="GO" id="GO:0019354">
    <property type="term" value="P:siroheme biosynthetic process"/>
    <property type="evidence" value="ECO:0007669"/>
    <property type="project" value="InterPro"/>
</dbReference>
<organism evidence="12 13">
    <name type="scientific">Marinithermofilum abyssi</name>
    <dbReference type="NCBI Taxonomy" id="1571185"/>
    <lineage>
        <taxon>Bacteria</taxon>
        <taxon>Bacillati</taxon>
        <taxon>Bacillota</taxon>
        <taxon>Bacilli</taxon>
        <taxon>Bacillales</taxon>
        <taxon>Thermoactinomycetaceae</taxon>
        <taxon>Marinithermofilum</taxon>
    </lineage>
</organism>
<dbReference type="InterPro" id="IPR014777">
    <property type="entry name" value="4pyrrole_Mease_sub1"/>
</dbReference>
<dbReference type="PANTHER" id="PTHR45790">
    <property type="entry name" value="SIROHEME SYNTHASE-RELATED"/>
    <property type="match status" value="1"/>
</dbReference>
<protein>
    <recommendedName>
        <fullName evidence="3">Uroporphyrinogen-III C-methyltransferase</fullName>
        <ecNumber evidence="2">2.1.1.107</ecNumber>
    </recommendedName>
    <alternativeName>
        <fullName evidence="8">Uroporphyrinogen III methylase</fullName>
    </alternativeName>
</protein>
<keyword evidence="4 9" id="KW-0489">Methyltransferase</keyword>
<dbReference type="RefSeq" id="WP_188647126.1">
    <property type="nucleotide sequence ID" value="NZ_BMHQ01000004.1"/>
</dbReference>
<dbReference type="Pfam" id="PF02602">
    <property type="entry name" value="HEM4"/>
    <property type="match status" value="1"/>
</dbReference>
<keyword evidence="6" id="KW-0949">S-adenosyl-L-methionine</keyword>
<comment type="caution">
    <text evidence="12">The sequence shown here is derived from an EMBL/GenBank/DDBJ whole genome shotgun (WGS) entry which is preliminary data.</text>
</comment>
<dbReference type="NCBIfam" id="NF004790">
    <property type="entry name" value="PRK06136.1"/>
    <property type="match status" value="1"/>
</dbReference>
<dbReference type="EC" id="2.1.1.107" evidence="2"/>
<dbReference type="InterPro" id="IPR006366">
    <property type="entry name" value="CobA/CysG_C"/>
</dbReference>
<dbReference type="InterPro" id="IPR036108">
    <property type="entry name" value="4pyrrol_syn_uPrphyn_synt_sf"/>
</dbReference>
<evidence type="ECO:0000259" key="11">
    <source>
        <dbReference type="Pfam" id="PF02602"/>
    </source>
</evidence>
<evidence type="ECO:0000256" key="4">
    <source>
        <dbReference type="ARBA" id="ARBA00022603"/>
    </source>
</evidence>
<dbReference type="SUPFAM" id="SSF69618">
    <property type="entry name" value="HemD-like"/>
    <property type="match status" value="1"/>
</dbReference>
<dbReference type="InterPro" id="IPR003043">
    <property type="entry name" value="Uropor_MeTrfase_CS"/>
</dbReference>
<reference evidence="12" key="1">
    <citation type="journal article" date="2014" name="Int. J. Syst. Evol. Microbiol.">
        <title>Complete genome sequence of Corynebacterium casei LMG S-19264T (=DSM 44701T), isolated from a smear-ripened cheese.</title>
        <authorList>
            <consortium name="US DOE Joint Genome Institute (JGI-PGF)"/>
            <person name="Walter F."/>
            <person name="Albersmeier A."/>
            <person name="Kalinowski J."/>
            <person name="Ruckert C."/>
        </authorList>
    </citation>
    <scope>NUCLEOTIDE SEQUENCE</scope>
    <source>
        <strain evidence="12">CGMCC 1.15179</strain>
    </source>
</reference>
<keyword evidence="5 9" id="KW-0808">Transferase</keyword>
<evidence type="ECO:0000259" key="10">
    <source>
        <dbReference type="Pfam" id="PF00590"/>
    </source>
</evidence>
<feature type="domain" description="Tetrapyrrole methylase" evidence="10">
    <location>
        <begin position="7"/>
        <end position="217"/>
    </location>
</feature>
<feature type="domain" description="Tetrapyrrole biosynthesis uroporphyrinogen III synthase" evidence="11">
    <location>
        <begin position="268"/>
        <end position="489"/>
    </location>
</feature>
<dbReference type="Gene3D" id="3.30.950.10">
    <property type="entry name" value="Methyltransferase, Cobalt-precorrin-4 Transmethylase, Domain 2"/>
    <property type="match status" value="1"/>
</dbReference>
<dbReference type="CDD" id="cd06578">
    <property type="entry name" value="HemD"/>
    <property type="match status" value="1"/>
</dbReference>
<dbReference type="Pfam" id="PF00590">
    <property type="entry name" value="TP_methylase"/>
    <property type="match status" value="1"/>
</dbReference>
<evidence type="ECO:0000313" key="12">
    <source>
        <dbReference type="EMBL" id="GGE13199.1"/>
    </source>
</evidence>
<evidence type="ECO:0000256" key="8">
    <source>
        <dbReference type="ARBA" id="ARBA00079776"/>
    </source>
</evidence>
<dbReference type="GO" id="GO:0032259">
    <property type="term" value="P:methylation"/>
    <property type="evidence" value="ECO:0007669"/>
    <property type="project" value="UniProtKB-KW"/>
</dbReference>
<proteinExistence type="inferred from homology"/>
<dbReference type="CDD" id="cd11642">
    <property type="entry name" value="SUMT"/>
    <property type="match status" value="1"/>
</dbReference>
<evidence type="ECO:0000256" key="2">
    <source>
        <dbReference type="ARBA" id="ARBA00012162"/>
    </source>
</evidence>
<dbReference type="InterPro" id="IPR050161">
    <property type="entry name" value="Siro_Cobalamin_biosynth"/>
</dbReference>
<evidence type="ECO:0000256" key="9">
    <source>
        <dbReference type="RuleBase" id="RU003960"/>
    </source>
</evidence>
<dbReference type="Gene3D" id="3.40.1010.10">
    <property type="entry name" value="Cobalt-precorrin-4 Transmethylase, Domain 1"/>
    <property type="match status" value="1"/>
</dbReference>
<dbReference type="InterPro" id="IPR003754">
    <property type="entry name" value="4pyrrol_synth_uPrphyn_synth"/>
</dbReference>
<evidence type="ECO:0000256" key="5">
    <source>
        <dbReference type="ARBA" id="ARBA00022679"/>
    </source>
</evidence>
<dbReference type="FunFam" id="3.30.950.10:FF:000001">
    <property type="entry name" value="Siroheme synthase"/>
    <property type="match status" value="1"/>
</dbReference>
<reference evidence="12" key="2">
    <citation type="submission" date="2020-09" db="EMBL/GenBank/DDBJ databases">
        <authorList>
            <person name="Sun Q."/>
            <person name="Zhou Y."/>
        </authorList>
    </citation>
    <scope>NUCLEOTIDE SEQUENCE</scope>
    <source>
        <strain evidence="12">CGMCC 1.15179</strain>
    </source>
</reference>
<dbReference type="Gene3D" id="3.40.50.10090">
    <property type="match status" value="2"/>
</dbReference>
<comment type="similarity">
    <text evidence="1 9">Belongs to the precorrin methyltransferase family.</text>
</comment>
<keyword evidence="13" id="KW-1185">Reference proteome</keyword>
<sequence>MESGRAILVGAGPGDPGLISVKGLEALKEADVVLCDRLANPRLLEHVPDHCEILDVGKRPRGHCRDQEEINRLLIEKALEGKTVVRLKGGDPFVFGRGGEEADALKEAGIPCEIVPGITSAIAVPAYAGIPVTHRDDSSSIAIVTGHECPDKQESSIQWEHLAKGAETLIILMGVSNLPSICDRLIRHGRSPDTPVALIRWGTRVEQETLTGTLGDITRQVKENGFRPPAVIVVGDVVRKRMRLNWHESKPFFGKKILVPRTRKGTSRLGKKIEALGGEALVFPVARLVPAERIRKTIIDEGPFQWLSFAGVQEADMFFRGLKEWDLDIRRWAGAKVAVWDPEAAEFLREKGLQTDICNDLEAMASAVEPGERILHLRGRKPSGQMIEQLHSLGCRVIEMEAAAIQTRDDGIEKAVRSLQEGKVDGIAFASSSTVRHFVDGIGTKLNDWKDRMRSVSVVCIGPETAGAAEALGLRVDRVAQPYTVEGLVTAMESCFSKKPQGELAWAAK</sequence>
<dbReference type="FunFam" id="3.40.1010.10:FF:000001">
    <property type="entry name" value="Siroheme synthase"/>
    <property type="match status" value="1"/>
</dbReference>
<name>A0A8J2Y919_9BACL</name>
<accession>A0A8J2Y919</accession>
<evidence type="ECO:0000313" key="13">
    <source>
        <dbReference type="Proteomes" id="UP000625210"/>
    </source>
</evidence>
<dbReference type="InterPro" id="IPR035996">
    <property type="entry name" value="4pyrrol_Methylase_sf"/>
</dbReference>
<dbReference type="PROSITE" id="PS00840">
    <property type="entry name" value="SUMT_2"/>
    <property type="match status" value="1"/>
</dbReference>
<dbReference type="GO" id="GO:0004851">
    <property type="term" value="F:uroporphyrin-III C-methyltransferase activity"/>
    <property type="evidence" value="ECO:0007669"/>
    <property type="project" value="UniProtKB-EC"/>
</dbReference>
<evidence type="ECO:0000256" key="6">
    <source>
        <dbReference type="ARBA" id="ARBA00022691"/>
    </source>
</evidence>
<evidence type="ECO:0000256" key="7">
    <source>
        <dbReference type="ARBA" id="ARBA00023244"/>
    </source>
</evidence>
<dbReference type="Proteomes" id="UP000625210">
    <property type="component" value="Unassembled WGS sequence"/>
</dbReference>
<dbReference type="InterPro" id="IPR014776">
    <property type="entry name" value="4pyrrole_Mease_sub2"/>
</dbReference>
<dbReference type="PANTHER" id="PTHR45790:SF3">
    <property type="entry name" value="S-ADENOSYL-L-METHIONINE-DEPENDENT UROPORPHYRINOGEN III METHYLTRANSFERASE, CHLOROPLASTIC"/>
    <property type="match status" value="1"/>
</dbReference>
<evidence type="ECO:0000256" key="1">
    <source>
        <dbReference type="ARBA" id="ARBA00005879"/>
    </source>
</evidence>
<keyword evidence="7" id="KW-0627">Porphyrin biosynthesis</keyword>
<dbReference type="EMBL" id="BMHQ01000004">
    <property type="protein sequence ID" value="GGE13199.1"/>
    <property type="molecule type" value="Genomic_DNA"/>
</dbReference>
<evidence type="ECO:0000256" key="3">
    <source>
        <dbReference type="ARBA" id="ARBA00018323"/>
    </source>
</evidence>
<dbReference type="SUPFAM" id="SSF53790">
    <property type="entry name" value="Tetrapyrrole methylase"/>
    <property type="match status" value="1"/>
</dbReference>